<keyword evidence="2" id="KW-0106">Calcium</keyword>
<accession>A0A7R9BHZ4</accession>
<evidence type="ECO:0000256" key="3">
    <source>
        <dbReference type="SAM" id="Coils"/>
    </source>
</evidence>
<name>A0A7R9BHZ4_9CRUS</name>
<dbReference type="GO" id="GO:0005886">
    <property type="term" value="C:plasma membrane"/>
    <property type="evidence" value="ECO:0007669"/>
    <property type="project" value="TreeGrafter"/>
</dbReference>
<dbReference type="PANTHER" id="PTHR23248">
    <property type="entry name" value="PHOSPHOLIPID SCRAMBLASE-RELATED"/>
    <property type="match status" value="1"/>
</dbReference>
<keyword evidence="3" id="KW-0175">Coiled coil</keyword>
<evidence type="ECO:0000313" key="4">
    <source>
        <dbReference type="EMBL" id="CAD7274910.1"/>
    </source>
</evidence>
<feature type="coiled-coil region" evidence="3">
    <location>
        <begin position="263"/>
        <end position="293"/>
    </location>
</feature>
<dbReference type="AlphaFoldDB" id="A0A7R9BHZ4"/>
<organism evidence="4">
    <name type="scientific">Notodromas monacha</name>
    <dbReference type="NCBI Taxonomy" id="399045"/>
    <lineage>
        <taxon>Eukaryota</taxon>
        <taxon>Metazoa</taxon>
        <taxon>Ecdysozoa</taxon>
        <taxon>Arthropoda</taxon>
        <taxon>Crustacea</taxon>
        <taxon>Oligostraca</taxon>
        <taxon>Ostracoda</taxon>
        <taxon>Podocopa</taxon>
        <taxon>Podocopida</taxon>
        <taxon>Cypridocopina</taxon>
        <taxon>Cypridoidea</taxon>
        <taxon>Cyprididae</taxon>
        <taxon>Notodromas</taxon>
    </lineage>
</organism>
<gene>
    <name evidence="4" type="ORF">NMOB1V02_LOCUS2722</name>
</gene>
<dbReference type="Pfam" id="PF03803">
    <property type="entry name" value="Scramblase"/>
    <property type="match status" value="1"/>
</dbReference>
<evidence type="ECO:0000313" key="5">
    <source>
        <dbReference type="Proteomes" id="UP000678499"/>
    </source>
</evidence>
<dbReference type="GO" id="GO:0017128">
    <property type="term" value="F:phospholipid scramblase activity"/>
    <property type="evidence" value="ECO:0007669"/>
    <property type="project" value="InterPro"/>
</dbReference>
<comment type="cofactor">
    <cofactor evidence="2">
        <name>Ca(2+)</name>
        <dbReference type="ChEBI" id="CHEBI:29108"/>
    </cofactor>
</comment>
<dbReference type="PANTHER" id="PTHR23248:SF9">
    <property type="entry name" value="PHOSPHOLIPID SCRAMBLASE"/>
    <property type="match status" value="1"/>
</dbReference>
<protein>
    <recommendedName>
        <fullName evidence="2">Phospholipid scramblase</fullName>
    </recommendedName>
</protein>
<evidence type="ECO:0000256" key="1">
    <source>
        <dbReference type="ARBA" id="ARBA00005350"/>
    </source>
</evidence>
<comment type="similarity">
    <text evidence="1 2">Belongs to the phospholipid scramblase family.</text>
</comment>
<keyword evidence="2" id="KW-0449">Lipoprotein</keyword>
<evidence type="ECO:0000256" key="2">
    <source>
        <dbReference type="RuleBase" id="RU363116"/>
    </source>
</evidence>
<dbReference type="InterPro" id="IPR005552">
    <property type="entry name" value="Scramblase"/>
</dbReference>
<keyword evidence="5" id="KW-1185">Reference proteome</keyword>
<dbReference type="EMBL" id="CAJPEX010000318">
    <property type="protein sequence ID" value="CAG0915062.1"/>
    <property type="molecule type" value="Genomic_DNA"/>
</dbReference>
<keyword evidence="2" id="KW-0564">Palmitate</keyword>
<comment type="function">
    <text evidence="2">May mediate accelerated ATP-independent bidirectional transbilayer migration of phospholipids upon binding calcium ions that results in a loss of phospholipid asymmetry in the plasma membrane.</text>
</comment>
<dbReference type="Proteomes" id="UP000678499">
    <property type="component" value="Unassembled WGS sequence"/>
</dbReference>
<proteinExistence type="inferred from homology"/>
<reference evidence="4" key="1">
    <citation type="submission" date="2020-11" db="EMBL/GenBank/DDBJ databases">
        <authorList>
            <person name="Tran Van P."/>
        </authorList>
    </citation>
    <scope>NUCLEOTIDE SEQUENCE</scope>
</reference>
<dbReference type="EMBL" id="OA882355">
    <property type="protein sequence ID" value="CAD7274910.1"/>
    <property type="molecule type" value="Genomic_DNA"/>
</dbReference>
<sequence>MQASESAPSVPKAATRRTVVFARSKVQWIPKPDFSSEAIAKGLIYLSSEDEAVFSLLDDKQGYEEIDRLTLKNTYDIRNKDGRRIFLAVVYEKPGLVFRRQWAFRLSFYDAESRRISIFNRVSTLHCCSCIESCRTHVMRGKMGKPVGPAGSIVSRCHWLRKPSFMVLDDKNNLLYRLEPLSKMDKSKFLILDKKRKKTGGEVRIVTREDYSWMSFDTNAFKISFPADAKLHVKMLLLAATVLLNVLYWDAEDKGPPPEFQPTESEEELAELLHEEMEAAEALTGEVSLLERDKNLKSTAKQKHRPGSPATVKAAYSPSAFANRDSFLSRMHINVNDGGEDDEVVAPGGMITDRGKIYESAL</sequence>